<dbReference type="GO" id="GO:0032432">
    <property type="term" value="C:actin filament bundle"/>
    <property type="evidence" value="ECO:0007669"/>
    <property type="project" value="TreeGrafter"/>
</dbReference>
<dbReference type="GO" id="GO:0051639">
    <property type="term" value="P:actin filament network formation"/>
    <property type="evidence" value="ECO:0007669"/>
    <property type="project" value="TreeGrafter"/>
</dbReference>
<feature type="transmembrane region" description="Helical" evidence="4">
    <location>
        <begin position="178"/>
        <end position="200"/>
    </location>
</feature>
<dbReference type="Gramene" id="AET6Gv20548700.5">
    <property type="protein sequence ID" value="AET6Gv20548700.5"/>
    <property type="gene ID" value="AET6Gv20548700"/>
</dbReference>
<keyword evidence="3" id="KW-0009">Actin-binding</keyword>
<dbReference type="GO" id="GO:0051017">
    <property type="term" value="P:actin filament bundle assembly"/>
    <property type="evidence" value="ECO:0007669"/>
    <property type="project" value="InterPro"/>
</dbReference>
<dbReference type="PANTHER" id="PTHR19961:SF80">
    <property type="entry name" value="CALPONIN-HOMOLOGY (CH) DOMAIN-CONTAINING PROTEIN"/>
    <property type="match status" value="1"/>
</dbReference>
<evidence type="ECO:0000259" key="5">
    <source>
        <dbReference type="PROSITE" id="PS50021"/>
    </source>
</evidence>
<reference evidence="6" key="5">
    <citation type="journal article" date="2021" name="G3 (Bethesda)">
        <title>Aegilops tauschii genome assembly Aet v5.0 features greater sequence contiguity and improved annotation.</title>
        <authorList>
            <person name="Wang L."/>
            <person name="Zhu T."/>
            <person name="Rodriguez J.C."/>
            <person name="Deal K.R."/>
            <person name="Dubcovsky J."/>
            <person name="McGuire P.E."/>
            <person name="Lux T."/>
            <person name="Spannagl M."/>
            <person name="Mayer K.F.X."/>
            <person name="Baldrich P."/>
            <person name="Meyers B.C."/>
            <person name="Huo N."/>
            <person name="Gu Y.Q."/>
            <person name="Zhou H."/>
            <person name="Devos K.M."/>
            <person name="Bennetzen J.L."/>
            <person name="Unver T."/>
            <person name="Budak H."/>
            <person name="Gulick P.J."/>
            <person name="Galiba G."/>
            <person name="Kalapos B."/>
            <person name="Nelson D.R."/>
            <person name="Li P."/>
            <person name="You F.M."/>
            <person name="Luo M.C."/>
            <person name="Dvorak J."/>
        </authorList>
    </citation>
    <scope>NUCLEOTIDE SEQUENCE [LARGE SCALE GENOMIC DNA]</scope>
    <source>
        <strain evidence="6">cv. AL8/78</strain>
    </source>
</reference>
<accession>A0A453NYC5</accession>
<dbReference type="Pfam" id="PF00307">
    <property type="entry name" value="CH"/>
    <property type="match status" value="1"/>
</dbReference>
<dbReference type="AlphaFoldDB" id="A0A453NYC5"/>
<feature type="transmembrane region" description="Helical" evidence="4">
    <location>
        <begin position="206"/>
        <end position="232"/>
    </location>
</feature>
<comment type="subunit">
    <text evidence="1">Interacts with F-actin.</text>
</comment>
<keyword evidence="4" id="KW-0812">Transmembrane</keyword>
<dbReference type="GO" id="GO:0005737">
    <property type="term" value="C:cytoplasm"/>
    <property type="evidence" value="ECO:0007669"/>
    <property type="project" value="TreeGrafter"/>
</dbReference>
<dbReference type="Gene3D" id="1.10.418.10">
    <property type="entry name" value="Calponin-like domain"/>
    <property type="match status" value="1"/>
</dbReference>
<evidence type="ECO:0000313" key="6">
    <source>
        <dbReference type="EnsemblPlants" id="AET6Gv20548700.5"/>
    </source>
</evidence>
<keyword evidence="4" id="KW-0472">Membrane</keyword>
<evidence type="ECO:0000256" key="4">
    <source>
        <dbReference type="SAM" id="Phobius"/>
    </source>
</evidence>
<dbReference type="GO" id="GO:0005884">
    <property type="term" value="C:actin filament"/>
    <property type="evidence" value="ECO:0007669"/>
    <property type="project" value="TreeGrafter"/>
</dbReference>
<keyword evidence="4" id="KW-1133">Transmembrane helix</keyword>
<sequence>MLSFQIVSLDFSQIQLLADLNLKKTPELLELVADDNSKEAEELVNLAPDKMLLKWMNFHIKKAGYKKTVTNFSTDVKDGEAYAYLLSALAPEHSSTTLIETTDPKERAKKVLETAEKLDCTRYVTSKDIVEGSANLNLAFVAEIFQHRNGLSSNNVAPVVEDTPGDVRTGLVISISSLALKYIFGILHTFISRSVLLVVLDKTKSYVSLILSTTYGIFCYLMNQSHLFFLYLRRNFPRGSNRIPREKPE</sequence>
<keyword evidence="7" id="KW-1185">Reference proteome</keyword>
<protein>
    <recommendedName>
        <fullName evidence="5">Calponin-homology (CH) domain-containing protein</fullName>
    </recommendedName>
</protein>
<dbReference type="SMART" id="SM00033">
    <property type="entry name" value="CH"/>
    <property type="match status" value="1"/>
</dbReference>
<proteinExistence type="predicted"/>
<evidence type="ECO:0000313" key="7">
    <source>
        <dbReference type="Proteomes" id="UP000015105"/>
    </source>
</evidence>
<organism evidence="6 7">
    <name type="scientific">Aegilops tauschii subsp. strangulata</name>
    <name type="common">Goatgrass</name>
    <dbReference type="NCBI Taxonomy" id="200361"/>
    <lineage>
        <taxon>Eukaryota</taxon>
        <taxon>Viridiplantae</taxon>
        <taxon>Streptophyta</taxon>
        <taxon>Embryophyta</taxon>
        <taxon>Tracheophyta</taxon>
        <taxon>Spermatophyta</taxon>
        <taxon>Magnoliopsida</taxon>
        <taxon>Liliopsida</taxon>
        <taxon>Poales</taxon>
        <taxon>Poaceae</taxon>
        <taxon>BOP clade</taxon>
        <taxon>Pooideae</taxon>
        <taxon>Triticodae</taxon>
        <taxon>Triticeae</taxon>
        <taxon>Triticinae</taxon>
        <taxon>Aegilops</taxon>
    </lineage>
</organism>
<evidence type="ECO:0000256" key="3">
    <source>
        <dbReference type="ARBA" id="ARBA00023203"/>
    </source>
</evidence>
<dbReference type="PROSITE" id="PS50021">
    <property type="entry name" value="CH"/>
    <property type="match status" value="1"/>
</dbReference>
<evidence type="ECO:0000256" key="2">
    <source>
        <dbReference type="ARBA" id="ARBA00022737"/>
    </source>
</evidence>
<keyword evidence="2" id="KW-0677">Repeat</keyword>
<dbReference type="SUPFAM" id="SSF47576">
    <property type="entry name" value="Calponin-homology domain, CH-domain"/>
    <property type="match status" value="1"/>
</dbReference>
<evidence type="ECO:0000256" key="1">
    <source>
        <dbReference type="ARBA" id="ARBA00011385"/>
    </source>
</evidence>
<reference evidence="6" key="4">
    <citation type="submission" date="2019-03" db="UniProtKB">
        <authorList>
            <consortium name="EnsemblPlants"/>
        </authorList>
    </citation>
    <scope>IDENTIFICATION</scope>
</reference>
<dbReference type="InterPro" id="IPR039959">
    <property type="entry name" value="Fimbrin/Plastin"/>
</dbReference>
<reference evidence="7" key="2">
    <citation type="journal article" date="2017" name="Nat. Plants">
        <title>The Aegilops tauschii genome reveals multiple impacts of transposons.</title>
        <authorList>
            <person name="Zhao G."/>
            <person name="Zou C."/>
            <person name="Li K."/>
            <person name="Wang K."/>
            <person name="Li T."/>
            <person name="Gao L."/>
            <person name="Zhang X."/>
            <person name="Wang H."/>
            <person name="Yang Z."/>
            <person name="Liu X."/>
            <person name="Jiang W."/>
            <person name="Mao L."/>
            <person name="Kong X."/>
            <person name="Jiao Y."/>
            <person name="Jia J."/>
        </authorList>
    </citation>
    <scope>NUCLEOTIDE SEQUENCE [LARGE SCALE GENOMIC DNA]</scope>
    <source>
        <strain evidence="7">cv. AL8/78</strain>
    </source>
</reference>
<dbReference type="FunFam" id="1.10.418.10:FF:000041">
    <property type="entry name" value="Fimbrin-2 isoform A"/>
    <property type="match status" value="1"/>
</dbReference>
<dbReference type="EnsemblPlants" id="AET6Gv20548700.5">
    <property type="protein sequence ID" value="AET6Gv20548700.5"/>
    <property type="gene ID" value="AET6Gv20548700"/>
</dbReference>
<reference evidence="7" key="1">
    <citation type="journal article" date="2014" name="Science">
        <title>Ancient hybridizations among the ancestral genomes of bread wheat.</title>
        <authorList>
            <consortium name="International Wheat Genome Sequencing Consortium,"/>
            <person name="Marcussen T."/>
            <person name="Sandve S.R."/>
            <person name="Heier L."/>
            <person name="Spannagl M."/>
            <person name="Pfeifer M."/>
            <person name="Jakobsen K.S."/>
            <person name="Wulff B.B."/>
            <person name="Steuernagel B."/>
            <person name="Mayer K.F."/>
            <person name="Olsen O.A."/>
        </authorList>
    </citation>
    <scope>NUCLEOTIDE SEQUENCE [LARGE SCALE GENOMIC DNA]</scope>
    <source>
        <strain evidence="7">cv. AL8/78</strain>
    </source>
</reference>
<reference evidence="6" key="3">
    <citation type="journal article" date="2017" name="Nature">
        <title>Genome sequence of the progenitor of the wheat D genome Aegilops tauschii.</title>
        <authorList>
            <person name="Luo M.C."/>
            <person name="Gu Y.Q."/>
            <person name="Puiu D."/>
            <person name="Wang H."/>
            <person name="Twardziok S.O."/>
            <person name="Deal K.R."/>
            <person name="Huo N."/>
            <person name="Zhu T."/>
            <person name="Wang L."/>
            <person name="Wang Y."/>
            <person name="McGuire P.E."/>
            <person name="Liu S."/>
            <person name="Long H."/>
            <person name="Ramasamy R.K."/>
            <person name="Rodriguez J.C."/>
            <person name="Van S.L."/>
            <person name="Yuan L."/>
            <person name="Wang Z."/>
            <person name="Xia Z."/>
            <person name="Xiao L."/>
            <person name="Anderson O.D."/>
            <person name="Ouyang S."/>
            <person name="Liang Y."/>
            <person name="Zimin A.V."/>
            <person name="Pertea G."/>
            <person name="Qi P."/>
            <person name="Bennetzen J.L."/>
            <person name="Dai X."/>
            <person name="Dawson M.W."/>
            <person name="Muller H.G."/>
            <person name="Kugler K."/>
            <person name="Rivarola-Duarte L."/>
            <person name="Spannagl M."/>
            <person name="Mayer K.F.X."/>
            <person name="Lu F.H."/>
            <person name="Bevan M.W."/>
            <person name="Leroy P."/>
            <person name="Li P."/>
            <person name="You F.M."/>
            <person name="Sun Q."/>
            <person name="Liu Z."/>
            <person name="Lyons E."/>
            <person name="Wicker T."/>
            <person name="Salzberg S.L."/>
            <person name="Devos K.M."/>
            <person name="Dvorak J."/>
        </authorList>
    </citation>
    <scope>NUCLEOTIDE SEQUENCE [LARGE SCALE GENOMIC DNA]</scope>
    <source>
        <strain evidence="6">cv. AL8/78</strain>
    </source>
</reference>
<dbReference type="Proteomes" id="UP000015105">
    <property type="component" value="Chromosome 6D"/>
</dbReference>
<dbReference type="GO" id="GO:0051015">
    <property type="term" value="F:actin filament binding"/>
    <property type="evidence" value="ECO:0007669"/>
    <property type="project" value="InterPro"/>
</dbReference>
<name>A0A453NYC5_AEGTS</name>
<dbReference type="InterPro" id="IPR001715">
    <property type="entry name" value="CH_dom"/>
</dbReference>
<dbReference type="PANTHER" id="PTHR19961">
    <property type="entry name" value="FIMBRIN/PLASTIN"/>
    <property type="match status" value="1"/>
</dbReference>
<feature type="domain" description="Calponin-homology (CH)" evidence="5">
    <location>
        <begin position="46"/>
        <end position="149"/>
    </location>
</feature>
<dbReference type="InterPro" id="IPR036872">
    <property type="entry name" value="CH_dom_sf"/>
</dbReference>